<dbReference type="Proteomes" id="UP000283210">
    <property type="component" value="Chromosome 8"/>
</dbReference>
<gene>
    <name evidence="1" type="ORF">OJAV_G00075100</name>
</gene>
<accession>A0A437D2E1</accession>
<reference evidence="1 2" key="2">
    <citation type="submission" date="2019-01" db="EMBL/GenBank/DDBJ databases">
        <title>A chromosome length genome reference of the Java medaka (oryzias javanicus).</title>
        <authorList>
            <person name="Herpin A."/>
            <person name="Takehana Y."/>
            <person name="Naruse K."/>
            <person name="Ansai S."/>
            <person name="Kawaguchi M."/>
        </authorList>
    </citation>
    <scope>NUCLEOTIDE SEQUENCE [LARGE SCALE GENOMIC DNA]</scope>
    <source>
        <strain evidence="1">RS831</strain>
        <tissue evidence="1">Whole body</tissue>
    </source>
</reference>
<organism evidence="1 2">
    <name type="scientific">Oryzias javanicus</name>
    <name type="common">Javanese ricefish</name>
    <name type="synonym">Aplocheilus javanicus</name>
    <dbReference type="NCBI Taxonomy" id="123683"/>
    <lineage>
        <taxon>Eukaryota</taxon>
        <taxon>Metazoa</taxon>
        <taxon>Chordata</taxon>
        <taxon>Craniata</taxon>
        <taxon>Vertebrata</taxon>
        <taxon>Euteleostomi</taxon>
        <taxon>Actinopterygii</taxon>
        <taxon>Neopterygii</taxon>
        <taxon>Teleostei</taxon>
        <taxon>Neoteleostei</taxon>
        <taxon>Acanthomorphata</taxon>
        <taxon>Ovalentaria</taxon>
        <taxon>Atherinomorphae</taxon>
        <taxon>Beloniformes</taxon>
        <taxon>Adrianichthyidae</taxon>
        <taxon>Oryziinae</taxon>
        <taxon>Oryzias</taxon>
    </lineage>
</organism>
<dbReference type="EMBL" id="CM012444">
    <property type="protein sequence ID" value="RVE69146.1"/>
    <property type="molecule type" value="Genomic_DNA"/>
</dbReference>
<reference evidence="1 2" key="1">
    <citation type="submission" date="2018-11" db="EMBL/GenBank/DDBJ databases">
        <authorList>
            <person name="Lopez-Roques C."/>
            <person name="Donnadieu C."/>
            <person name="Bouchez O."/>
            <person name="Klopp C."/>
            <person name="Cabau C."/>
            <person name="Zahm M."/>
        </authorList>
    </citation>
    <scope>NUCLEOTIDE SEQUENCE [LARGE SCALE GENOMIC DNA]</scope>
    <source>
        <strain evidence="1">RS831</strain>
        <tissue evidence="1">Whole body</tissue>
    </source>
</reference>
<proteinExistence type="predicted"/>
<protein>
    <submittedName>
        <fullName evidence="1">Uncharacterized protein</fullName>
    </submittedName>
</protein>
<sequence>MRNKSWLCLTVDGRPSEDNNRHLTSSLISCHVHEEPTSAPALSGTRLAQADLQKPLCQTEGRRIVSFRGGGCTQTPLQACRSSKRF</sequence>
<name>A0A437D2E1_ORYJA</name>
<evidence type="ECO:0000313" key="1">
    <source>
        <dbReference type="EMBL" id="RVE69146.1"/>
    </source>
</evidence>
<keyword evidence="2" id="KW-1185">Reference proteome</keyword>
<evidence type="ECO:0000313" key="2">
    <source>
        <dbReference type="Proteomes" id="UP000283210"/>
    </source>
</evidence>
<dbReference type="AlphaFoldDB" id="A0A437D2E1"/>